<organism evidence="2 3">
    <name type="scientific">Notoacmeibacter marinus</name>
    <dbReference type="NCBI Taxonomy" id="1876515"/>
    <lineage>
        <taxon>Bacteria</taxon>
        <taxon>Pseudomonadati</taxon>
        <taxon>Pseudomonadota</taxon>
        <taxon>Alphaproteobacteria</taxon>
        <taxon>Hyphomicrobiales</taxon>
        <taxon>Notoacmeibacteraceae</taxon>
        <taxon>Notoacmeibacter</taxon>
    </lineage>
</organism>
<protein>
    <recommendedName>
        <fullName evidence="4">Rap1a immunity protein domain-containing protein</fullName>
    </recommendedName>
</protein>
<accession>A0A231V240</accession>
<evidence type="ECO:0000313" key="3">
    <source>
        <dbReference type="Proteomes" id="UP000215405"/>
    </source>
</evidence>
<sequence>MLVTQSLKLRKYQVLFAILFPMIGGITISDAYGRNLDADFVLNEMESKQQYAFVQGILLGLAYARFLADKPDETAMTCIQNWLNTDTEQRWRLIRNSFEKFGDKPPAVILHLLTNKECGE</sequence>
<dbReference type="EMBL" id="NBYO01000001">
    <property type="protein sequence ID" value="OXT01646.1"/>
    <property type="molecule type" value="Genomic_DNA"/>
</dbReference>
<keyword evidence="1" id="KW-0472">Membrane</keyword>
<evidence type="ECO:0008006" key="4">
    <source>
        <dbReference type="Google" id="ProtNLM"/>
    </source>
</evidence>
<proteinExistence type="predicted"/>
<dbReference type="Proteomes" id="UP000215405">
    <property type="component" value="Unassembled WGS sequence"/>
</dbReference>
<reference evidence="3" key="1">
    <citation type="journal article" date="2017" name="Int. J. Syst. Evol. Microbiol.">
        <title>Notoacmeibacter marinus gen. nov., sp. nov., isolated from the gut of a limpet and proposal of Notoacmeibacteraceae fam. nov. in the order Rhizobiales of the class Alphaproteobacteria.</title>
        <authorList>
            <person name="Huang Z."/>
            <person name="Guo F."/>
            <person name="Lai Q."/>
        </authorList>
    </citation>
    <scope>NUCLEOTIDE SEQUENCE [LARGE SCALE GENOMIC DNA]</scope>
    <source>
        <strain evidence="3">XMTR2A4</strain>
    </source>
</reference>
<evidence type="ECO:0000313" key="2">
    <source>
        <dbReference type="EMBL" id="OXT01646.1"/>
    </source>
</evidence>
<dbReference type="RefSeq" id="WP_094075614.1">
    <property type="nucleotide sequence ID" value="NZ_NBYO01000001.1"/>
</dbReference>
<evidence type="ECO:0000256" key="1">
    <source>
        <dbReference type="SAM" id="Phobius"/>
    </source>
</evidence>
<keyword evidence="1" id="KW-0812">Transmembrane</keyword>
<keyword evidence="1" id="KW-1133">Transmembrane helix</keyword>
<dbReference type="AlphaFoldDB" id="A0A231V240"/>
<comment type="caution">
    <text evidence="2">The sequence shown here is derived from an EMBL/GenBank/DDBJ whole genome shotgun (WGS) entry which is preliminary data.</text>
</comment>
<name>A0A231V240_9HYPH</name>
<gene>
    <name evidence="2" type="ORF">B7H23_01350</name>
</gene>
<keyword evidence="3" id="KW-1185">Reference proteome</keyword>
<feature type="transmembrane region" description="Helical" evidence="1">
    <location>
        <begin position="52"/>
        <end position="68"/>
    </location>
</feature>
<feature type="transmembrane region" description="Helical" evidence="1">
    <location>
        <begin position="12"/>
        <end position="32"/>
    </location>
</feature>